<gene>
    <name evidence="2" type="ORF">DC363_11710</name>
</gene>
<proteinExistence type="predicted"/>
<sequence length="111" mass="12225">MINRRNILISAPAALLCAHAATAQSAGVTVEEVRAVFEQRDRGTRMMAQRGLQGEGYYTGPIDGAWGPGTAEAYRKLIASPRYQRHASGWTWSREAQVIDTLLFLNSDAFL</sequence>
<dbReference type="AlphaFoldDB" id="A0A2T7FUY9"/>
<dbReference type="RefSeq" id="WP_108641348.1">
    <property type="nucleotide sequence ID" value="NZ_QCYG01000007.1"/>
</dbReference>
<evidence type="ECO:0000256" key="1">
    <source>
        <dbReference type="SAM" id="SignalP"/>
    </source>
</evidence>
<keyword evidence="1" id="KW-0732">Signal</keyword>
<evidence type="ECO:0000313" key="3">
    <source>
        <dbReference type="Proteomes" id="UP000244817"/>
    </source>
</evidence>
<reference evidence="2 3" key="1">
    <citation type="submission" date="2018-04" db="EMBL/GenBank/DDBJ databases">
        <title>Pelagivirga bohaiensis gen. nov., sp. nov., a bacterium isolated from the Bohai Sea.</title>
        <authorList>
            <person name="Ji X."/>
        </authorList>
    </citation>
    <scope>NUCLEOTIDE SEQUENCE [LARGE SCALE GENOMIC DNA]</scope>
    <source>
        <strain evidence="2 3">BH-SD16</strain>
    </source>
</reference>
<feature type="chain" id="PRO_5015785868" description="Peptidoglycan binding-like domain-containing protein" evidence="1">
    <location>
        <begin position="24"/>
        <end position="111"/>
    </location>
</feature>
<comment type="caution">
    <text evidence="2">The sequence shown here is derived from an EMBL/GenBank/DDBJ whole genome shotgun (WGS) entry which is preliminary data.</text>
</comment>
<dbReference type="Proteomes" id="UP000244817">
    <property type="component" value="Unassembled WGS sequence"/>
</dbReference>
<protein>
    <recommendedName>
        <fullName evidence="4">Peptidoglycan binding-like domain-containing protein</fullName>
    </recommendedName>
</protein>
<evidence type="ECO:0000313" key="2">
    <source>
        <dbReference type="EMBL" id="PVA05978.1"/>
    </source>
</evidence>
<keyword evidence="3" id="KW-1185">Reference proteome</keyword>
<organism evidence="2 3">
    <name type="scientific">Thalassorhabdomicrobium marinisediminis</name>
    <dbReference type="NCBI Taxonomy" id="2170577"/>
    <lineage>
        <taxon>Bacteria</taxon>
        <taxon>Pseudomonadati</taxon>
        <taxon>Pseudomonadota</taxon>
        <taxon>Alphaproteobacteria</taxon>
        <taxon>Rhodobacterales</taxon>
        <taxon>Paracoccaceae</taxon>
        <taxon>Thalassorhabdomicrobium</taxon>
    </lineage>
</organism>
<dbReference type="EMBL" id="QCYG01000007">
    <property type="protein sequence ID" value="PVA05978.1"/>
    <property type="molecule type" value="Genomic_DNA"/>
</dbReference>
<evidence type="ECO:0008006" key="4">
    <source>
        <dbReference type="Google" id="ProtNLM"/>
    </source>
</evidence>
<feature type="signal peptide" evidence="1">
    <location>
        <begin position="1"/>
        <end position="23"/>
    </location>
</feature>
<name>A0A2T7FUY9_9RHOB</name>
<accession>A0A2T7FUY9</accession>
<dbReference type="OrthoDB" id="7932821at2"/>